<evidence type="ECO:0000256" key="2">
    <source>
        <dbReference type="PROSITE-ProRule" id="PRU00339"/>
    </source>
</evidence>
<sequence>MRHPFSWCLWPLLLALGCASQGGSRFPFGGRQPAEPDSAALRMAAMEQRLGRIDAALGRLEALIRQNHAATQAELGELRGETRALGERVSGLDRRQAGDWRTYAPGQPGYALPPGAEEGLVRLDDPGRGTHPPAGEGVPLGPGWSQAGGGGPIGPGGSLAPAEGAPGGAYPETAGESPMGGALEGRRGDPPAEGQRLYQVAYQDLMEENYQLALINFRAFLERFPQTRLSDNAQYWIGEVYYGQRQFQTALEEFRKVIEEYPEGDKVPAAYYKIALCFQNLRDLPTARRYLEFLIRQHPDSREARLAEAALREL</sequence>
<feature type="compositionally biased region" description="Basic and acidic residues" evidence="3">
    <location>
        <begin position="119"/>
        <end position="128"/>
    </location>
</feature>
<evidence type="ECO:0000313" key="5">
    <source>
        <dbReference type="EMBL" id="MBM3318508.1"/>
    </source>
</evidence>
<evidence type="ECO:0000259" key="4">
    <source>
        <dbReference type="Pfam" id="PF13525"/>
    </source>
</evidence>
<dbReference type="PROSITE" id="PS50005">
    <property type="entry name" value="TPR"/>
    <property type="match status" value="1"/>
</dbReference>
<dbReference type="InterPro" id="IPR039565">
    <property type="entry name" value="BamD-like"/>
</dbReference>
<feature type="repeat" description="TPR" evidence="2">
    <location>
        <begin position="231"/>
        <end position="264"/>
    </location>
</feature>
<feature type="compositionally biased region" description="Gly residues" evidence="3">
    <location>
        <begin position="146"/>
        <end position="157"/>
    </location>
</feature>
<gene>
    <name evidence="5" type="primary">ybgF</name>
    <name evidence="5" type="ORF">FJY75_11715</name>
</gene>
<name>A0A937XEL7_UNCEI</name>
<dbReference type="SUPFAM" id="SSF48452">
    <property type="entry name" value="TPR-like"/>
    <property type="match status" value="1"/>
</dbReference>
<dbReference type="EMBL" id="VGIY01000381">
    <property type="protein sequence ID" value="MBM3318508.1"/>
    <property type="molecule type" value="Genomic_DNA"/>
</dbReference>
<evidence type="ECO:0000256" key="1">
    <source>
        <dbReference type="ARBA" id="ARBA00022729"/>
    </source>
</evidence>
<proteinExistence type="inferred from homology"/>
<dbReference type="InterPro" id="IPR011990">
    <property type="entry name" value="TPR-like_helical_dom_sf"/>
</dbReference>
<dbReference type="Gene3D" id="1.25.40.10">
    <property type="entry name" value="Tetratricopeptide repeat domain"/>
    <property type="match status" value="1"/>
</dbReference>
<evidence type="ECO:0000313" key="6">
    <source>
        <dbReference type="Proteomes" id="UP000748308"/>
    </source>
</evidence>
<accession>A0A937XEL7</accession>
<dbReference type="GO" id="GO:0051301">
    <property type="term" value="P:cell division"/>
    <property type="evidence" value="ECO:0007669"/>
    <property type="project" value="InterPro"/>
</dbReference>
<reference evidence="5" key="1">
    <citation type="submission" date="2019-03" db="EMBL/GenBank/DDBJ databases">
        <title>Lake Tanganyika Metagenome-Assembled Genomes (MAGs).</title>
        <authorList>
            <person name="Tran P."/>
        </authorList>
    </citation>
    <scope>NUCLEOTIDE SEQUENCE</scope>
    <source>
        <strain evidence="5">M_DeepCast_400m_m2_100</strain>
    </source>
</reference>
<keyword evidence="2" id="KW-0802">TPR repeat</keyword>
<organism evidence="5 6">
    <name type="scientific">Eiseniibacteriota bacterium</name>
    <dbReference type="NCBI Taxonomy" id="2212470"/>
    <lineage>
        <taxon>Bacteria</taxon>
        <taxon>Candidatus Eiseniibacteriota</taxon>
    </lineage>
</organism>
<dbReference type="InterPro" id="IPR019734">
    <property type="entry name" value="TPR_rpt"/>
</dbReference>
<keyword evidence="1" id="KW-0732">Signal</keyword>
<feature type="region of interest" description="Disordered" evidence="3">
    <location>
        <begin position="99"/>
        <end position="192"/>
    </location>
</feature>
<dbReference type="PROSITE" id="PS51257">
    <property type="entry name" value="PROKAR_LIPOPROTEIN"/>
    <property type="match status" value="1"/>
</dbReference>
<dbReference type="NCBIfam" id="TIGR02795">
    <property type="entry name" value="tol_pal_ybgF"/>
    <property type="match status" value="1"/>
</dbReference>
<dbReference type="AlphaFoldDB" id="A0A937XEL7"/>
<dbReference type="InterPro" id="IPR034706">
    <property type="entry name" value="CpoB"/>
</dbReference>
<dbReference type="Proteomes" id="UP000748308">
    <property type="component" value="Unassembled WGS sequence"/>
</dbReference>
<dbReference type="Pfam" id="PF13525">
    <property type="entry name" value="YfiO"/>
    <property type="match status" value="1"/>
</dbReference>
<protein>
    <submittedName>
        <fullName evidence="5">Tol-pal system protein YbgF</fullName>
    </submittedName>
</protein>
<feature type="compositionally biased region" description="Low complexity" evidence="3">
    <location>
        <begin position="158"/>
        <end position="176"/>
    </location>
</feature>
<feature type="domain" description="Outer membrane lipoprotein BamD-like" evidence="4">
    <location>
        <begin position="195"/>
        <end position="309"/>
    </location>
</feature>
<comment type="caution">
    <text evidence="5">The sequence shown here is derived from an EMBL/GenBank/DDBJ whole genome shotgun (WGS) entry which is preliminary data.</text>
</comment>
<dbReference type="InterPro" id="IPR014162">
    <property type="entry name" value="CpoB_C"/>
</dbReference>
<evidence type="ECO:0000256" key="3">
    <source>
        <dbReference type="SAM" id="MobiDB-lite"/>
    </source>
</evidence>
<dbReference type="HAMAP" id="MF_02066">
    <property type="entry name" value="CpoB"/>
    <property type="match status" value="1"/>
</dbReference>